<comment type="similarity">
    <text evidence="1">Belongs to the LysR transcriptional regulatory family.</text>
</comment>
<dbReference type="EMBL" id="LT907988">
    <property type="protein sequence ID" value="SOE51345.1"/>
    <property type="molecule type" value="Genomic_DNA"/>
</dbReference>
<dbReference type="CDD" id="cd08414">
    <property type="entry name" value="PBP2_LTTR_aromatics_like"/>
    <property type="match status" value="1"/>
</dbReference>
<dbReference type="PROSITE" id="PS50931">
    <property type="entry name" value="HTH_LYSR"/>
    <property type="match status" value="1"/>
</dbReference>
<evidence type="ECO:0000256" key="2">
    <source>
        <dbReference type="ARBA" id="ARBA00023015"/>
    </source>
</evidence>
<dbReference type="PRINTS" id="PR00039">
    <property type="entry name" value="HTHLYSR"/>
</dbReference>
<dbReference type="Pfam" id="PF03466">
    <property type="entry name" value="LysR_substrate"/>
    <property type="match status" value="1"/>
</dbReference>
<dbReference type="SUPFAM" id="SSF46785">
    <property type="entry name" value="Winged helix' DNA-binding domain"/>
    <property type="match status" value="1"/>
</dbReference>
<evidence type="ECO:0000256" key="3">
    <source>
        <dbReference type="ARBA" id="ARBA00023125"/>
    </source>
</evidence>
<dbReference type="OrthoDB" id="9157176at2"/>
<evidence type="ECO:0000256" key="4">
    <source>
        <dbReference type="ARBA" id="ARBA00023163"/>
    </source>
</evidence>
<dbReference type="EMBL" id="FLRC01000006">
    <property type="protein sequence ID" value="SBT24193.1"/>
    <property type="molecule type" value="Genomic_DNA"/>
</dbReference>
<evidence type="ECO:0000256" key="1">
    <source>
        <dbReference type="ARBA" id="ARBA00009437"/>
    </source>
</evidence>
<evidence type="ECO:0000313" key="7">
    <source>
        <dbReference type="EMBL" id="SOE51345.1"/>
    </source>
</evidence>
<keyword evidence="8" id="KW-1185">Reference proteome</keyword>
<accession>A0A1C3JY53</accession>
<dbReference type="Gene3D" id="1.10.10.10">
    <property type="entry name" value="Winged helix-like DNA-binding domain superfamily/Winged helix DNA-binding domain"/>
    <property type="match status" value="1"/>
</dbReference>
<dbReference type="PANTHER" id="PTHR30346:SF0">
    <property type="entry name" value="HCA OPERON TRANSCRIPTIONAL ACTIVATOR HCAR"/>
    <property type="match status" value="1"/>
</dbReference>
<dbReference type="GO" id="GO:0003677">
    <property type="term" value="F:DNA binding"/>
    <property type="evidence" value="ECO:0007669"/>
    <property type="project" value="UniProtKB-KW"/>
</dbReference>
<dbReference type="RefSeq" id="WP_067750114.1">
    <property type="nucleotide sequence ID" value="NZ_LT907988.1"/>
</dbReference>
<dbReference type="KEGG" id="odi:ODI_R3374"/>
<keyword evidence="3" id="KW-0238">DNA-binding</keyword>
<sequence length="289" mass="30764">MELRHFRYFLALADALHFTRAAAALGIATPTLTRQIQDMEAELGVRLFARSQRSVTLTPAGLVLREEARRAVAQFEAAQLRAQREARGETGALALGYVASAAYAGILQAQVAAFRTRYPAVTLSAWEAPMDTLPVSLREGRLDVAYVRSPMALPPGIEALRLPDEPFVLALPAASGLAGLARITPRHLSGETFILPEQISGTLDLAAQGNFVPTLGPQPGGLVAVLAQVSLGQGVAVVPGSVEGHVSMPGLVYRKLSGARLSSHLSLLWRRHETAPAIRRYVALVQAGG</sequence>
<reference evidence="6 8" key="1">
    <citation type="submission" date="2016-06" db="EMBL/GenBank/DDBJ databases">
        <authorList>
            <person name="Kjaerup R.B."/>
            <person name="Dalgaard T.S."/>
            <person name="Juul-Madsen H.R."/>
        </authorList>
    </citation>
    <scope>NUCLEOTIDE SEQUENCE [LARGE SCALE GENOMIC DNA]</scope>
    <source>
        <strain evidence="6">Orrdi1</strain>
    </source>
</reference>
<dbReference type="STRING" id="1851544.ODI_02281"/>
<dbReference type="Pfam" id="PF00126">
    <property type="entry name" value="HTH_1"/>
    <property type="match status" value="1"/>
</dbReference>
<feature type="domain" description="HTH lysR-type" evidence="5">
    <location>
        <begin position="1"/>
        <end position="58"/>
    </location>
</feature>
<dbReference type="Proteomes" id="UP000078558">
    <property type="component" value="Chromosome I"/>
</dbReference>
<dbReference type="InterPro" id="IPR000847">
    <property type="entry name" value="LysR_HTH_N"/>
</dbReference>
<dbReference type="InterPro" id="IPR036388">
    <property type="entry name" value="WH-like_DNA-bd_sf"/>
</dbReference>
<protein>
    <submittedName>
        <fullName evidence="6">LysR family transcriptional regulator YnfL</fullName>
    </submittedName>
</protein>
<keyword evidence="2" id="KW-0805">Transcription regulation</keyword>
<name>A0A1C3JY53_9BURK</name>
<organism evidence="6 8">
    <name type="scientific">Orrella dioscoreae</name>
    <dbReference type="NCBI Taxonomy" id="1851544"/>
    <lineage>
        <taxon>Bacteria</taxon>
        <taxon>Pseudomonadati</taxon>
        <taxon>Pseudomonadota</taxon>
        <taxon>Betaproteobacteria</taxon>
        <taxon>Burkholderiales</taxon>
        <taxon>Alcaligenaceae</taxon>
        <taxon>Orrella</taxon>
    </lineage>
</organism>
<dbReference type="InterPro" id="IPR036390">
    <property type="entry name" value="WH_DNA-bd_sf"/>
</dbReference>
<dbReference type="SUPFAM" id="SSF53850">
    <property type="entry name" value="Periplasmic binding protein-like II"/>
    <property type="match status" value="1"/>
</dbReference>
<gene>
    <name evidence="6" type="ORF">ODI_02281</name>
    <name evidence="7" type="ORF">ODI_R3374</name>
</gene>
<dbReference type="GO" id="GO:0003700">
    <property type="term" value="F:DNA-binding transcription factor activity"/>
    <property type="evidence" value="ECO:0007669"/>
    <property type="project" value="InterPro"/>
</dbReference>
<dbReference type="Gene3D" id="3.40.190.10">
    <property type="entry name" value="Periplasmic binding protein-like II"/>
    <property type="match status" value="2"/>
</dbReference>
<dbReference type="PANTHER" id="PTHR30346">
    <property type="entry name" value="TRANSCRIPTIONAL DUAL REGULATOR HCAR-RELATED"/>
    <property type="match status" value="1"/>
</dbReference>
<keyword evidence="4" id="KW-0804">Transcription</keyword>
<dbReference type="GO" id="GO:0032993">
    <property type="term" value="C:protein-DNA complex"/>
    <property type="evidence" value="ECO:0007669"/>
    <property type="project" value="TreeGrafter"/>
</dbReference>
<evidence type="ECO:0000313" key="6">
    <source>
        <dbReference type="EMBL" id="SBT24193.1"/>
    </source>
</evidence>
<dbReference type="AlphaFoldDB" id="A0A1C3JY53"/>
<evidence type="ECO:0000259" key="5">
    <source>
        <dbReference type="PROSITE" id="PS50931"/>
    </source>
</evidence>
<reference evidence="7 8" key="2">
    <citation type="submission" date="2017-08" db="EMBL/GenBank/DDBJ databases">
        <authorList>
            <person name="de Groot N.N."/>
        </authorList>
    </citation>
    <scope>NUCLEOTIDE SEQUENCE [LARGE SCALE GENOMIC DNA]</scope>
    <source>
        <strain evidence="7">Orrdi1</strain>
    </source>
</reference>
<proteinExistence type="inferred from homology"/>
<dbReference type="InterPro" id="IPR005119">
    <property type="entry name" value="LysR_subst-bd"/>
</dbReference>
<dbReference type="FunFam" id="1.10.10.10:FF:000001">
    <property type="entry name" value="LysR family transcriptional regulator"/>
    <property type="match status" value="1"/>
</dbReference>
<evidence type="ECO:0000313" key="8">
    <source>
        <dbReference type="Proteomes" id="UP000078558"/>
    </source>
</evidence>